<name>A0A517M813_9BACT</name>
<keyword evidence="2" id="KW-0645">Protease</keyword>
<gene>
    <name evidence="2" type="primary">ywaD</name>
    <name evidence="2" type="ORF">EC9_52420</name>
</gene>
<keyword evidence="3" id="KW-1185">Reference proteome</keyword>
<dbReference type="RefSeq" id="WP_145348726.1">
    <property type="nucleotide sequence ID" value="NZ_CP036261.1"/>
</dbReference>
<proteinExistence type="predicted"/>
<dbReference type="Gene3D" id="3.50.30.30">
    <property type="match status" value="1"/>
</dbReference>
<dbReference type="SUPFAM" id="SSF52025">
    <property type="entry name" value="PA domain"/>
    <property type="match status" value="1"/>
</dbReference>
<reference evidence="2 3" key="1">
    <citation type="submission" date="2019-02" db="EMBL/GenBank/DDBJ databases">
        <title>Deep-cultivation of Planctomycetes and their phenomic and genomic characterization uncovers novel biology.</title>
        <authorList>
            <person name="Wiegand S."/>
            <person name="Jogler M."/>
            <person name="Boedeker C."/>
            <person name="Pinto D."/>
            <person name="Vollmers J."/>
            <person name="Rivas-Marin E."/>
            <person name="Kohn T."/>
            <person name="Peeters S.H."/>
            <person name="Heuer A."/>
            <person name="Rast P."/>
            <person name="Oberbeckmann S."/>
            <person name="Bunk B."/>
            <person name="Jeske O."/>
            <person name="Meyerdierks A."/>
            <person name="Storesund J.E."/>
            <person name="Kallscheuer N."/>
            <person name="Luecker S."/>
            <person name="Lage O.M."/>
            <person name="Pohl T."/>
            <person name="Merkel B.J."/>
            <person name="Hornburger P."/>
            <person name="Mueller R.-W."/>
            <person name="Bruemmer F."/>
            <person name="Labrenz M."/>
            <person name="Spormann A.M."/>
            <person name="Op den Camp H."/>
            <person name="Overmann J."/>
            <person name="Amann R."/>
            <person name="Jetten M.S.M."/>
            <person name="Mascher T."/>
            <person name="Medema M.H."/>
            <person name="Devos D.P."/>
            <person name="Kaster A.-K."/>
            <person name="Ovreas L."/>
            <person name="Rohde M."/>
            <person name="Galperin M.Y."/>
            <person name="Jogler C."/>
        </authorList>
    </citation>
    <scope>NUCLEOTIDE SEQUENCE [LARGE SCALE GENOMIC DNA]</scope>
    <source>
        <strain evidence="2 3">EC9</strain>
    </source>
</reference>
<dbReference type="GO" id="GO:0008235">
    <property type="term" value="F:metalloexopeptidase activity"/>
    <property type="evidence" value="ECO:0007669"/>
    <property type="project" value="InterPro"/>
</dbReference>
<dbReference type="InterPro" id="IPR003137">
    <property type="entry name" value="PA_domain"/>
</dbReference>
<evidence type="ECO:0000313" key="2">
    <source>
        <dbReference type="EMBL" id="QDS91023.1"/>
    </source>
</evidence>
<dbReference type="InterPro" id="IPR045175">
    <property type="entry name" value="M28_fam"/>
</dbReference>
<dbReference type="SMART" id="SM00228">
    <property type="entry name" value="PDZ"/>
    <property type="match status" value="1"/>
</dbReference>
<dbReference type="Pfam" id="PF04389">
    <property type="entry name" value="Peptidase_M28"/>
    <property type="match status" value="1"/>
</dbReference>
<sequence>MNIYARLSTVLLVFVGLPVALASAEELSQQRMQSLKASDLEAAERIDRDIRYFASEELKGRGVGTPEIAQAAEFIAERFASLGLRTELIDSQPFQSLAVDSTTTVGDPAKNHVQIDRQGAAPLNLQLGKTFTPLALGSSGQVQAPLAFVGYGITALQAGYDDYAGLDVQGKIVIVLRKEPRLGDPNNPLGKTSPTPAAYFSTKMSGAIAHGAVGVIVVNDHASAIELGKQDDSNSEDALLEVTDAGNGSADKKLPTVCVSRAVIDGLLQQSMGRSLLDIEQSIDRDFRPISGLLPGVTASIQTDLQTDKVMARNVIAELPGSGSLAEETVIVGAHYDHVGMGGIGSLAPGTIAVHNGADDNASGTAALLEIARRLSQSQEPQRRRIVFIAFTGEERGLLGSAHYVRNPRFGLEQTVAMLNLDMVGRLKGNVLSIYGTGTAENFDAMVRQLNEQFQFSLDIDPSGYGPSDHQSFYEKSIPVLHFFTGLHNDYHRPSDDFDKINLIGLTRITDMVTEATREIATEPQRPVFQTTRRGKGIRKQKAAYLGVQLRMSDDRVTIVQVVPDGPAAQAGLMVGDALIQAGDQKLTSIQTVLDYLARHAGGETLEFQVLRQGQPRSVKATLGEKK</sequence>
<dbReference type="InterPro" id="IPR001478">
    <property type="entry name" value="PDZ"/>
</dbReference>
<dbReference type="InterPro" id="IPR046450">
    <property type="entry name" value="PA_dom_sf"/>
</dbReference>
<dbReference type="GO" id="GO:0006508">
    <property type="term" value="P:proteolysis"/>
    <property type="evidence" value="ECO:0007669"/>
    <property type="project" value="InterPro"/>
</dbReference>
<dbReference type="Pfam" id="PF02225">
    <property type="entry name" value="PA"/>
    <property type="match status" value="1"/>
</dbReference>
<dbReference type="SUPFAM" id="SSF50156">
    <property type="entry name" value="PDZ domain-like"/>
    <property type="match status" value="1"/>
</dbReference>
<feature type="domain" description="PDZ" evidence="1">
    <location>
        <begin position="538"/>
        <end position="590"/>
    </location>
</feature>
<evidence type="ECO:0000259" key="1">
    <source>
        <dbReference type="PROSITE" id="PS50106"/>
    </source>
</evidence>
<dbReference type="PANTHER" id="PTHR12147:SF26">
    <property type="entry name" value="PEPTIDASE M28 DOMAIN-CONTAINING PROTEIN"/>
    <property type="match status" value="1"/>
</dbReference>
<dbReference type="GO" id="GO:0004177">
    <property type="term" value="F:aminopeptidase activity"/>
    <property type="evidence" value="ECO:0007669"/>
    <property type="project" value="UniProtKB-KW"/>
</dbReference>
<evidence type="ECO:0000313" key="3">
    <source>
        <dbReference type="Proteomes" id="UP000319557"/>
    </source>
</evidence>
<dbReference type="Gene3D" id="3.40.630.10">
    <property type="entry name" value="Zn peptidases"/>
    <property type="match status" value="2"/>
</dbReference>
<accession>A0A517M813</accession>
<dbReference type="InterPro" id="IPR007484">
    <property type="entry name" value="Peptidase_M28"/>
</dbReference>
<dbReference type="EC" id="3.4.11.6" evidence="2"/>
<dbReference type="AlphaFoldDB" id="A0A517M813"/>
<dbReference type="Pfam" id="PF13180">
    <property type="entry name" value="PDZ_2"/>
    <property type="match status" value="1"/>
</dbReference>
<dbReference type="OrthoDB" id="9762302at2"/>
<dbReference type="KEGG" id="ruv:EC9_52420"/>
<dbReference type="Proteomes" id="UP000319557">
    <property type="component" value="Chromosome"/>
</dbReference>
<organism evidence="2 3">
    <name type="scientific">Rosistilla ulvae</name>
    <dbReference type="NCBI Taxonomy" id="1930277"/>
    <lineage>
        <taxon>Bacteria</taxon>
        <taxon>Pseudomonadati</taxon>
        <taxon>Planctomycetota</taxon>
        <taxon>Planctomycetia</taxon>
        <taxon>Pirellulales</taxon>
        <taxon>Pirellulaceae</taxon>
        <taxon>Rosistilla</taxon>
    </lineage>
</organism>
<dbReference type="SUPFAM" id="SSF53187">
    <property type="entry name" value="Zn-dependent exopeptidases"/>
    <property type="match status" value="1"/>
</dbReference>
<dbReference type="EMBL" id="CP036261">
    <property type="protein sequence ID" value="QDS91023.1"/>
    <property type="molecule type" value="Genomic_DNA"/>
</dbReference>
<protein>
    <submittedName>
        <fullName evidence="2">Aminopeptidase YwaD</fullName>
        <ecNumber evidence="2">3.4.11.6</ecNumber>
    </submittedName>
</protein>
<keyword evidence="2" id="KW-0031">Aminopeptidase</keyword>
<keyword evidence="2" id="KW-0378">Hydrolase</keyword>
<dbReference type="PANTHER" id="PTHR12147">
    <property type="entry name" value="METALLOPEPTIDASE M28 FAMILY MEMBER"/>
    <property type="match status" value="1"/>
</dbReference>
<dbReference type="InterPro" id="IPR036034">
    <property type="entry name" value="PDZ_sf"/>
</dbReference>
<dbReference type="Gene3D" id="2.30.42.10">
    <property type="match status" value="1"/>
</dbReference>
<dbReference type="PROSITE" id="PS50106">
    <property type="entry name" value="PDZ"/>
    <property type="match status" value="1"/>
</dbReference>